<reference evidence="2 3" key="1">
    <citation type="submission" date="2019-04" db="EMBL/GenBank/DDBJ databases">
        <title>An improved genome assembly and genetic linkage map for asparagus bean, Vigna unguiculata ssp. sesquipedialis.</title>
        <authorList>
            <person name="Xia Q."/>
            <person name="Zhang R."/>
            <person name="Dong Y."/>
        </authorList>
    </citation>
    <scope>NUCLEOTIDE SEQUENCE [LARGE SCALE GENOMIC DNA]</scope>
    <source>
        <tissue evidence="2">Leaf</tissue>
    </source>
</reference>
<feature type="region of interest" description="Disordered" evidence="1">
    <location>
        <begin position="26"/>
        <end position="56"/>
    </location>
</feature>
<gene>
    <name evidence="2" type="ORF">DEO72_LG10g1417</name>
</gene>
<sequence length="56" mass="6035">MEITKGKWIGQLCNIRKASVEDKVIATRHYEGEEEEGRGGEGGGEREGEGEGGEGE</sequence>
<dbReference type="AlphaFoldDB" id="A0A4D6NBE5"/>
<keyword evidence="3" id="KW-1185">Reference proteome</keyword>
<proteinExistence type="predicted"/>
<dbReference type="EMBL" id="CP039354">
    <property type="protein sequence ID" value="QCE10191.1"/>
    <property type="molecule type" value="Genomic_DNA"/>
</dbReference>
<feature type="compositionally biased region" description="Basic and acidic residues" evidence="1">
    <location>
        <begin position="26"/>
        <end position="49"/>
    </location>
</feature>
<evidence type="ECO:0000313" key="3">
    <source>
        <dbReference type="Proteomes" id="UP000501690"/>
    </source>
</evidence>
<accession>A0A4D6NBE5</accession>
<protein>
    <submittedName>
        <fullName evidence="2">Uncharacterized protein</fullName>
    </submittedName>
</protein>
<evidence type="ECO:0000256" key="1">
    <source>
        <dbReference type="SAM" id="MobiDB-lite"/>
    </source>
</evidence>
<organism evidence="2 3">
    <name type="scientific">Vigna unguiculata</name>
    <name type="common">Cowpea</name>
    <dbReference type="NCBI Taxonomy" id="3917"/>
    <lineage>
        <taxon>Eukaryota</taxon>
        <taxon>Viridiplantae</taxon>
        <taxon>Streptophyta</taxon>
        <taxon>Embryophyta</taxon>
        <taxon>Tracheophyta</taxon>
        <taxon>Spermatophyta</taxon>
        <taxon>Magnoliopsida</taxon>
        <taxon>eudicotyledons</taxon>
        <taxon>Gunneridae</taxon>
        <taxon>Pentapetalae</taxon>
        <taxon>rosids</taxon>
        <taxon>fabids</taxon>
        <taxon>Fabales</taxon>
        <taxon>Fabaceae</taxon>
        <taxon>Papilionoideae</taxon>
        <taxon>50 kb inversion clade</taxon>
        <taxon>NPAAA clade</taxon>
        <taxon>indigoferoid/millettioid clade</taxon>
        <taxon>Phaseoleae</taxon>
        <taxon>Vigna</taxon>
    </lineage>
</organism>
<name>A0A4D6NBE5_VIGUN</name>
<evidence type="ECO:0000313" key="2">
    <source>
        <dbReference type="EMBL" id="QCE10191.1"/>
    </source>
</evidence>
<dbReference type="Proteomes" id="UP000501690">
    <property type="component" value="Linkage Group LG10"/>
</dbReference>